<dbReference type="AlphaFoldDB" id="A0A7S9L2P7"/>
<evidence type="ECO:0000259" key="1">
    <source>
        <dbReference type="Pfam" id="PF08818"/>
    </source>
</evidence>
<dbReference type="RefSeq" id="WP_196100834.1">
    <property type="nucleotide sequence ID" value="NZ_CP064939.1"/>
</dbReference>
<dbReference type="InterPro" id="IPR014922">
    <property type="entry name" value="YdhG-like"/>
</dbReference>
<feature type="domain" description="YdhG-like" evidence="1">
    <location>
        <begin position="25"/>
        <end position="129"/>
    </location>
</feature>
<dbReference type="Proteomes" id="UP000594759">
    <property type="component" value="Chromosome"/>
</dbReference>
<sequence length="138" mass="15585">MAENKTKENDNSVIDFLNTIEDDAKRSDCFKIVEIMSESTGFEAKMWGSAIIGFGSYHYRYESGRAGDAPLAGFSPRKKEIALYFSAQFKNREQLLAEFGKHKTGKACVYINKLSDVDADVFKKMIENSVNEIKSTYP</sequence>
<dbReference type="Pfam" id="PF08818">
    <property type="entry name" value="DUF1801"/>
    <property type="match status" value="1"/>
</dbReference>
<dbReference type="KEGG" id="pex:IZT61_09065"/>
<organism evidence="2 3">
    <name type="scientific">Pedobacter endophyticus</name>
    <dbReference type="NCBI Taxonomy" id="2789740"/>
    <lineage>
        <taxon>Bacteria</taxon>
        <taxon>Pseudomonadati</taxon>
        <taxon>Bacteroidota</taxon>
        <taxon>Sphingobacteriia</taxon>
        <taxon>Sphingobacteriales</taxon>
        <taxon>Sphingobacteriaceae</taxon>
        <taxon>Pedobacter</taxon>
    </lineage>
</organism>
<evidence type="ECO:0000313" key="2">
    <source>
        <dbReference type="EMBL" id="QPH41384.1"/>
    </source>
</evidence>
<dbReference type="SUPFAM" id="SSF159888">
    <property type="entry name" value="YdhG-like"/>
    <property type="match status" value="1"/>
</dbReference>
<reference evidence="2 3" key="1">
    <citation type="submission" date="2020-11" db="EMBL/GenBank/DDBJ databases">
        <title>Pedobacter endophytica, an endophytic bacteria isolated form Carex pumila.</title>
        <authorList>
            <person name="Peng Y."/>
            <person name="Jiang L."/>
            <person name="Lee J."/>
        </authorList>
    </citation>
    <scope>NUCLEOTIDE SEQUENCE [LARGE SCALE GENOMIC DNA]</scope>
    <source>
        <strain evidence="2 3">JBR3-12</strain>
    </source>
</reference>
<dbReference type="EMBL" id="CP064939">
    <property type="protein sequence ID" value="QPH41384.1"/>
    <property type="molecule type" value="Genomic_DNA"/>
</dbReference>
<name>A0A7S9L2P7_9SPHI</name>
<keyword evidence="3" id="KW-1185">Reference proteome</keyword>
<protein>
    <submittedName>
        <fullName evidence="2">DUF1801 domain-containing protein</fullName>
    </submittedName>
</protein>
<accession>A0A7S9L2P7</accession>
<evidence type="ECO:0000313" key="3">
    <source>
        <dbReference type="Proteomes" id="UP000594759"/>
    </source>
</evidence>
<gene>
    <name evidence="2" type="ORF">IZT61_09065</name>
</gene>
<proteinExistence type="predicted"/>